<dbReference type="Proteomes" id="UP000033019">
    <property type="component" value="Segment"/>
</dbReference>
<dbReference type="GeneID" id="26641525"/>
<evidence type="ECO:0000313" key="2">
    <source>
        <dbReference type="EMBL" id="AKC02921.1"/>
    </source>
</evidence>
<dbReference type="EMBL" id="KP790009">
    <property type="protein sequence ID" value="AKC02921.1"/>
    <property type="molecule type" value="Genomic_DNA"/>
</dbReference>
<name>A0A0E3T5Z2_9CAUD</name>
<protein>
    <submittedName>
        <fullName evidence="2">Uncharacterized protein</fullName>
    </submittedName>
</protein>
<organism evidence="2 3">
    <name type="scientific">Gordonia phage Gmala1</name>
    <dbReference type="NCBI Taxonomy" id="1622190"/>
    <lineage>
        <taxon>Viruses</taxon>
        <taxon>Duplodnaviria</taxon>
        <taxon>Heunggongvirae</taxon>
        <taxon>Uroviricota</taxon>
        <taxon>Caudoviricetes</taxon>
        <taxon>Gordtnkvirus</taxon>
        <taxon>Gordtnkvirus gordtnk2</taxon>
    </lineage>
</organism>
<sequence length="110" mass="11612">MRSVRHAERLSASPGHPVAGSALRPAQSKLGTITAIPRGGRTRYGITARDAETCRALFLRAIWHAERLSASPGHPVAGSALRPAQSKLAARAETSADQRAATGLNALPRR</sequence>
<proteinExistence type="predicted"/>
<dbReference type="RefSeq" id="YP_009215293.1">
    <property type="nucleotide sequence ID" value="NC_028972.1"/>
</dbReference>
<evidence type="ECO:0000313" key="3">
    <source>
        <dbReference type="Proteomes" id="UP000033019"/>
    </source>
</evidence>
<gene>
    <name evidence="2" type="ORF">Gmala1_83</name>
</gene>
<feature type="region of interest" description="Disordered" evidence="1">
    <location>
        <begin position="70"/>
        <end position="110"/>
    </location>
</feature>
<evidence type="ECO:0000256" key="1">
    <source>
        <dbReference type="SAM" id="MobiDB-lite"/>
    </source>
</evidence>
<reference evidence="2 3" key="1">
    <citation type="journal article" date="2015" name="Sci. Rep.">
        <title>Bacteriophages of wastewater foaming-associated filamentous Gordonia reduce host levels in raw activated sludge.</title>
        <authorList>
            <person name="Liu M."/>
            <person name="Gill J.J."/>
            <person name="Young R."/>
            <person name="Summer E.J."/>
        </authorList>
    </citation>
    <scope>NUCLEOTIDE SEQUENCE [LARGE SCALE GENOMIC DNA]</scope>
</reference>
<dbReference type="KEGG" id="vg:26641525"/>
<feature type="region of interest" description="Disordered" evidence="1">
    <location>
        <begin position="1"/>
        <end position="26"/>
    </location>
</feature>
<accession>A0A0E3T5Z2</accession>